<dbReference type="AlphaFoldDB" id="A0A1S7LEF0"/>
<evidence type="ECO:0000256" key="6">
    <source>
        <dbReference type="ARBA" id="ARBA00066629"/>
    </source>
</evidence>
<reference evidence="13" key="1">
    <citation type="submission" date="2015-04" db="EMBL/GenBank/DDBJ databases">
        <authorList>
            <person name="Syromyatnikov M.Y."/>
            <person name="Popov V.N."/>
        </authorList>
    </citation>
    <scope>NUCLEOTIDE SEQUENCE</scope>
    <source>
        <strain evidence="13">MO-1</strain>
    </source>
</reference>
<feature type="domain" description="AMP-dependent synthetase/ligase" evidence="11">
    <location>
        <begin position="87"/>
        <end position="285"/>
    </location>
</feature>
<evidence type="ECO:0000259" key="11">
    <source>
        <dbReference type="Pfam" id="PF00501"/>
    </source>
</evidence>
<dbReference type="InterPro" id="IPR042099">
    <property type="entry name" value="ANL_N_sf"/>
</dbReference>
<sequence>MFQPDQETLPRDELQALQLARLQSTVERCYATIDHYREAMDELGVKPHHIKTLDDIRHLPYTKKEHLRNNYPFGMFSVPREQVSRVHASSGTTGKPTVVGYTRRDLRTWSELMARSLGAAGLKAGDLVQNAYGYGLFTGGLGFHYGAETLGCTVIPISGGQTQKQIMLLKDFGADAICCTPSYALNLAEEAEQMGVDLRKLPLKVGIHGAEPWTEEMRYELESRLHIDAVDCYGMSELIGPGVSQECVETKRGLHVWEDHFYVEVVDPDSGKPLPMGEEGELVITSLTKEALPIIRYATRDISRLDPSPCKCGRTHVRMARPTGRSDDMLIIRGVNVFPSQVESVLMKTETLSPFWQMEVFREGNMDSLMVNVEASVPLHEQGTEQMQSVSQKVVRDIKDFVGVSCKVNVKSPGEVPRSQGKAVRVIDHRKKEPAL</sequence>
<evidence type="ECO:0000256" key="7">
    <source>
        <dbReference type="ARBA" id="ARBA00068695"/>
    </source>
</evidence>
<evidence type="ECO:0000259" key="12">
    <source>
        <dbReference type="Pfam" id="PF14535"/>
    </source>
</evidence>
<keyword evidence="3 9" id="KW-0547">Nucleotide-binding</keyword>
<dbReference type="EC" id="6.2.1.30" evidence="6 9"/>
<dbReference type="UniPathway" id="UPA00930"/>
<evidence type="ECO:0000313" key="13">
    <source>
        <dbReference type="EMBL" id="CRH04341.1"/>
    </source>
</evidence>
<dbReference type="EMBL" id="LO017727">
    <property type="protein sequence ID" value="CRH04341.1"/>
    <property type="molecule type" value="Genomic_DNA"/>
</dbReference>
<dbReference type="PANTHER" id="PTHR43439:SF1">
    <property type="entry name" value="PHENYLACETATE-COENZYME A LIGASE"/>
    <property type="match status" value="1"/>
</dbReference>
<dbReference type="InterPro" id="IPR028154">
    <property type="entry name" value="AMP-dep_Lig_C"/>
</dbReference>
<dbReference type="CDD" id="cd05913">
    <property type="entry name" value="PaaK"/>
    <property type="match status" value="1"/>
</dbReference>
<evidence type="ECO:0000256" key="8">
    <source>
        <dbReference type="ARBA" id="ARBA00075111"/>
    </source>
</evidence>
<feature type="compositionally biased region" description="Basic and acidic residues" evidence="10">
    <location>
        <begin position="425"/>
        <end position="436"/>
    </location>
</feature>
<dbReference type="FunFam" id="3.40.50.12780:FF:000016">
    <property type="entry name" value="Phenylacetate-coenzyme A ligase"/>
    <property type="match status" value="1"/>
</dbReference>
<dbReference type="InterPro" id="IPR000873">
    <property type="entry name" value="AMP-dep_synth/lig_dom"/>
</dbReference>
<evidence type="ECO:0000256" key="3">
    <source>
        <dbReference type="ARBA" id="ARBA00022741"/>
    </source>
</evidence>
<comment type="pathway">
    <text evidence="4 9">Aromatic compound metabolism; phenylacetate degradation.</text>
</comment>
<evidence type="ECO:0000256" key="2">
    <source>
        <dbReference type="ARBA" id="ARBA00022598"/>
    </source>
</evidence>
<comment type="subunit">
    <text evidence="1">Monomer.</text>
</comment>
<comment type="function">
    <text evidence="9">Catalyzes the activation of phenylacetic acid (PA) to phenylacetyl-CoA (PA-CoA).</text>
</comment>
<evidence type="ECO:0000256" key="1">
    <source>
        <dbReference type="ARBA" id="ARBA00011245"/>
    </source>
</evidence>
<dbReference type="Pfam" id="PF14535">
    <property type="entry name" value="AMP-binding_C_2"/>
    <property type="match status" value="1"/>
</dbReference>
<dbReference type="GO" id="GO:0047475">
    <property type="term" value="F:phenylacetate-CoA ligase activity"/>
    <property type="evidence" value="ECO:0007669"/>
    <property type="project" value="UniProtKB-EC"/>
</dbReference>
<comment type="similarity">
    <text evidence="5 9">Belongs to the phenylacetyl-CoA ligase family.</text>
</comment>
<keyword evidence="2 9" id="KW-0436">Ligase</keyword>
<gene>
    <name evidence="13" type="primary">paaK</name>
    <name evidence="13" type="ORF">MAGMO_0126</name>
</gene>
<protein>
    <recommendedName>
        <fullName evidence="7 9">Phenylacetate-coenzyme A ligase</fullName>
        <ecNumber evidence="6 9">6.2.1.30</ecNumber>
    </recommendedName>
    <alternativeName>
        <fullName evidence="8 9">Phenylacetyl-CoA ligase</fullName>
    </alternativeName>
</protein>
<dbReference type="InterPro" id="IPR051414">
    <property type="entry name" value="Adenylate-forming_Reductase"/>
</dbReference>
<comment type="catalytic activity">
    <reaction evidence="9">
        <text>2-phenylacetate + ATP + CoA = phenylacetyl-CoA + AMP + diphosphate</text>
        <dbReference type="Rhea" id="RHEA:20956"/>
        <dbReference type="ChEBI" id="CHEBI:18401"/>
        <dbReference type="ChEBI" id="CHEBI:30616"/>
        <dbReference type="ChEBI" id="CHEBI:33019"/>
        <dbReference type="ChEBI" id="CHEBI:57287"/>
        <dbReference type="ChEBI" id="CHEBI:57390"/>
        <dbReference type="ChEBI" id="CHEBI:456215"/>
        <dbReference type="EC" id="6.2.1.30"/>
    </reaction>
</comment>
<evidence type="ECO:0000256" key="5">
    <source>
        <dbReference type="ARBA" id="ARBA00061566"/>
    </source>
</evidence>
<dbReference type="PIRSF" id="PIRSF006444">
    <property type="entry name" value="PaaK"/>
    <property type="match status" value="1"/>
</dbReference>
<dbReference type="InterPro" id="IPR011880">
    <property type="entry name" value="PA_CoA_ligase"/>
</dbReference>
<dbReference type="SUPFAM" id="SSF56801">
    <property type="entry name" value="Acetyl-CoA synthetase-like"/>
    <property type="match status" value="1"/>
</dbReference>
<feature type="region of interest" description="Disordered" evidence="10">
    <location>
        <begin position="413"/>
        <end position="436"/>
    </location>
</feature>
<proteinExistence type="inferred from homology"/>
<accession>A0A1S7LEF0</accession>
<evidence type="ECO:0000256" key="10">
    <source>
        <dbReference type="SAM" id="MobiDB-lite"/>
    </source>
</evidence>
<dbReference type="PANTHER" id="PTHR43439">
    <property type="entry name" value="PHENYLACETATE-COENZYME A LIGASE"/>
    <property type="match status" value="1"/>
</dbReference>
<evidence type="ECO:0000256" key="4">
    <source>
        <dbReference type="ARBA" id="ARBA00060591"/>
    </source>
</evidence>
<dbReference type="GO" id="GO:0010124">
    <property type="term" value="P:phenylacetate catabolic process"/>
    <property type="evidence" value="ECO:0007669"/>
    <property type="project" value="UniProtKB-UniRule"/>
</dbReference>
<dbReference type="GO" id="GO:0000166">
    <property type="term" value="F:nucleotide binding"/>
    <property type="evidence" value="ECO:0007669"/>
    <property type="project" value="UniProtKB-KW"/>
</dbReference>
<organism evidence="13">
    <name type="scientific">Magnetococcus massalia (strain MO-1)</name>
    <dbReference type="NCBI Taxonomy" id="451514"/>
    <lineage>
        <taxon>Bacteria</taxon>
        <taxon>Pseudomonadati</taxon>
        <taxon>Pseudomonadota</taxon>
        <taxon>Magnetococcia</taxon>
        <taxon>Magnetococcales</taxon>
        <taxon>Magnetococcaceae</taxon>
        <taxon>Magnetococcus</taxon>
    </lineage>
</organism>
<dbReference type="Pfam" id="PF00501">
    <property type="entry name" value="AMP-binding"/>
    <property type="match status" value="1"/>
</dbReference>
<name>A0A1S7LEF0_MAGMO</name>
<dbReference type="Gene3D" id="3.30.300.30">
    <property type="match status" value="1"/>
</dbReference>
<dbReference type="Gene3D" id="3.40.50.12780">
    <property type="entry name" value="N-terminal domain of ligase-like"/>
    <property type="match status" value="1"/>
</dbReference>
<dbReference type="InterPro" id="IPR045851">
    <property type="entry name" value="AMP-bd_C_sf"/>
</dbReference>
<evidence type="ECO:0000256" key="9">
    <source>
        <dbReference type="PIRNR" id="PIRNR006444"/>
    </source>
</evidence>
<feature type="domain" description="AMP-dependent ligase C-terminal" evidence="12">
    <location>
        <begin position="334"/>
        <end position="430"/>
    </location>
</feature>